<keyword evidence="4" id="KW-1185">Reference proteome</keyword>
<dbReference type="InterPro" id="IPR036880">
    <property type="entry name" value="Kunitz_BPTI_sf"/>
</dbReference>
<dbReference type="SMART" id="SM00131">
    <property type="entry name" value="KU"/>
    <property type="match status" value="1"/>
</dbReference>
<dbReference type="SUPFAM" id="SSF57362">
    <property type="entry name" value="BPTI-like"/>
    <property type="match status" value="1"/>
</dbReference>
<dbReference type="Pfam" id="PF00014">
    <property type="entry name" value="Kunitz_BPTI"/>
    <property type="match status" value="1"/>
</dbReference>
<protein>
    <recommendedName>
        <fullName evidence="2">BPTI/Kunitz inhibitor domain-containing protein</fullName>
    </recommendedName>
</protein>
<dbReference type="FunFam" id="4.10.410.10:FF:000020">
    <property type="entry name" value="Collagen, type VI, alpha 3"/>
    <property type="match status" value="1"/>
</dbReference>
<dbReference type="GeneTree" id="ENSGT00940000171532"/>
<organism evidence="3 4">
    <name type="scientific">Leptobrachium leishanense</name>
    <name type="common">Leishan spiny toad</name>
    <dbReference type="NCBI Taxonomy" id="445787"/>
    <lineage>
        <taxon>Eukaryota</taxon>
        <taxon>Metazoa</taxon>
        <taxon>Chordata</taxon>
        <taxon>Craniata</taxon>
        <taxon>Vertebrata</taxon>
        <taxon>Euteleostomi</taxon>
        <taxon>Amphibia</taxon>
        <taxon>Batrachia</taxon>
        <taxon>Anura</taxon>
        <taxon>Pelobatoidea</taxon>
        <taxon>Megophryidae</taxon>
        <taxon>Leptobrachium</taxon>
    </lineage>
</organism>
<reference evidence="3" key="2">
    <citation type="submission" date="2025-09" db="UniProtKB">
        <authorList>
            <consortium name="Ensembl"/>
        </authorList>
    </citation>
    <scope>IDENTIFICATION</scope>
</reference>
<dbReference type="GO" id="GO:0004867">
    <property type="term" value="F:serine-type endopeptidase inhibitor activity"/>
    <property type="evidence" value="ECO:0007669"/>
    <property type="project" value="InterPro"/>
</dbReference>
<dbReference type="Gene3D" id="4.10.410.10">
    <property type="entry name" value="Pancreatic trypsin inhibitor Kunitz domain"/>
    <property type="match status" value="1"/>
</dbReference>
<dbReference type="PANTHER" id="PTHR46751">
    <property type="entry name" value="EPPIN"/>
    <property type="match status" value="1"/>
</dbReference>
<proteinExistence type="predicted"/>
<evidence type="ECO:0000313" key="3">
    <source>
        <dbReference type="Ensembl" id="ENSLLEP00000025164.1"/>
    </source>
</evidence>
<dbReference type="PRINTS" id="PR00759">
    <property type="entry name" value="BASICPTASE"/>
</dbReference>
<sequence>MTSFNRLNTLISTSDICTLKQQEGDCQNYSLKWWYDSNTKECLQFWYGGCGGNKNRFDTSEQLLYVGGK</sequence>
<reference evidence="3" key="1">
    <citation type="submission" date="2025-08" db="UniProtKB">
        <authorList>
            <consortium name="Ensembl"/>
        </authorList>
    </citation>
    <scope>IDENTIFICATION</scope>
</reference>
<keyword evidence="1" id="KW-1015">Disulfide bond</keyword>
<dbReference type="Proteomes" id="UP000694569">
    <property type="component" value="Unplaced"/>
</dbReference>
<evidence type="ECO:0000256" key="1">
    <source>
        <dbReference type="ARBA" id="ARBA00023157"/>
    </source>
</evidence>
<accession>A0A8C5W9W9</accession>
<name>A0A8C5W9W9_9ANUR</name>
<dbReference type="InterPro" id="IPR002223">
    <property type="entry name" value="Kunitz_BPTI"/>
</dbReference>
<feature type="domain" description="BPTI/Kunitz inhibitor" evidence="2">
    <location>
        <begin position="17"/>
        <end position="62"/>
    </location>
</feature>
<dbReference type="Ensembl" id="ENSLLET00000026124.1">
    <property type="protein sequence ID" value="ENSLLEP00000025164.1"/>
    <property type="gene ID" value="ENSLLEG00000015969.1"/>
</dbReference>
<dbReference type="OrthoDB" id="4473401at2759"/>
<evidence type="ECO:0000313" key="4">
    <source>
        <dbReference type="Proteomes" id="UP000694569"/>
    </source>
</evidence>
<evidence type="ECO:0000259" key="2">
    <source>
        <dbReference type="PROSITE" id="PS50279"/>
    </source>
</evidence>
<dbReference type="InterPro" id="IPR051388">
    <property type="entry name" value="Serpin_venom_toxin"/>
</dbReference>
<dbReference type="AlphaFoldDB" id="A0A8C5W9W9"/>
<dbReference type="PANTHER" id="PTHR46751:SF1">
    <property type="entry name" value="WAP FOUR-DISULFIDE CORE DOMAIN PROTEIN 6A"/>
    <property type="match status" value="1"/>
</dbReference>
<dbReference type="PROSITE" id="PS50279">
    <property type="entry name" value="BPTI_KUNITZ_2"/>
    <property type="match status" value="1"/>
</dbReference>